<keyword evidence="1" id="KW-0472">Membrane</keyword>
<protein>
    <submittedName>
        <fullName evidence="2">Uncharacterized protein</fullName>
    </submittedName>
</protein>
<name>A0A6M3MEQ9_9ZZZZ</name>
<sequence>MSTTGTSFRRGTSTILGTLIFIGIMFTAVIPMMLVMRQADTLHEMRKHELENLDQERAMESLCLYVCPESLESPNLEVTIVNNCEVLVRVVRLWINNETFSMEIDIPSMSEKVLDPFVLDLLDGAEYDIRATTDRGNLFPSENGILHYEEGGWDLEEFSIRIHTGGIFLRIQVWMDDFLIFDERDFIGAGYEVIVPEPCEYQVKVWEWWTLIYDEPVTITWPLGEPWVDVYP</sequence>
<accession>A0A6M3MEQ9</accession>
<evidence type="ECO:0000313" key="2">
    <source>
        <dbReference type="EMBL" id="QJB03806.1"/>
    </source>
</evidence>
<organism evidence="2">
    <name type="scientific">viral metagenome</name>
    <dbReference type="NCBI Taxonomy" id="1070528"/>
    <lineage>
        <taxon>unclassified sequences</taxon>
        <taxon>metagenomes</taxon>
        <taxon>organismal metagenomes</taxon>
    </lineage>
</organism>
<keyword evidence="1" id="KW-1133">Transmembrane helix</keyword>
<proteinExistence type="predicted"/>
<feature type="transmembrane region" description="Helical" evidence="1">
    <location>
        <begin position="15"/>
        <end position="36"/>
    </location>
</feature>
<dbReference type="EMBL" id="MT143861">
    <property type="protein sequence ID" value="QJB03806.1"/>
    <property type="molecule type" value="Genomic_DNA"/>
</dbReference>
<keyword evidence="1" id="KW-0812">Transmembrane</keyword>
<reference evidence="2" key="1">
    <citation type="submission" date="2020-03" db="EMBL/GenBank/DDBJ databases">
        <title>The deep terrestrial virosphere.</title>
        <authorList>
            <person name="Holmfeldt K."/>
            <person name="Nilsson E."/>
            <person name="Simone D."/>
            <person name="Lopez-Fernandez M."/>
            <person name="Wu X."/>
            <person name="de Brujin I."/>
            <person name="Lundin D."/>
            <person name="Andersson A."/>
            <person name="Bertilsson S."/>
            <person name="Dopson M."/>
        </authorList>
    </citation>
    <scope>NUCLEOTIDE SEQUENCE</scope>
    <source>
        <strain evidence="2">MM171B00549</strain>
    </source>
</reference>
<evidence type="ECO:0000256" key="1">
    <source>
        <dbReference type="SAM" id="Phobius"/>
    </source>
</evidence>
<gene>
    <name evidence="2" type="ORF">MM171B00549_0020</name>
</gene>
<dbReference type="AlphaFoldDB" id="A0A6M3MEQ9"/>